<dbReference type="Gene3D" id="1.10.10.10">
    <property type="entry name" value="Winged helix-like DNA-binding domain superfamily/Winged helix DNA-binding domain"/>
    <property type="match status" value="1"/>
</dbReference>
<evidence type="ECO:0000256" key="3">
    <source>
        <dbReference type="ARBA" id="ARBA00011918"/>
    </source>
</evidence>
<dbReference type="GO" id="GO:0003908">
    <property type="term" value="F:methylated-DNA-[protein]-cysteine S-methyltransferase activity"/>
    <property type="evidence" value="ECO:0007669"/>
    <property type="project" value="UniProtKB-EC"/>
</dbReference>
<evidence type="ECO:0000256" key="9">
    <source>
        <dbReference type="ARBA" id="ARBA00023204"/>
    </source>
</evidence>
<sequence>MSQSDYDRMAKAIAYIEDHQGEHPTLTEVSEAVGLSPSHFQRVFQRWAGLSPKRYLQVLALQRAKLQLRHQPLLEAAMETGLSSPGRLHDLFVTLDAVTPGEFKNQGRDLQVRYGMGETPFGSCLVAFCERGITNMHFSDFTNEEAQATLREDWPEADLISKPREAKKVLADMFDGGGEVRVFARGTNFQTQVWRALLRIPCGQITSYEDVAKAIGRPSAVRAVASAVGRNPIAFLIPCHRVLRKSGALGGYRWGLERKKAMLAWEFPENLEADAPLPTEQISLSI</sequence>
<dbReference type="NCBIfam" id="TIGR00589">
    <property type="entry name" value="ogt"/>
    <property type="match status" value="1"/>
</dbReference>
<evidence type="ECO:0000256" key="5">
    <source>
        <dbReference type="ARBA" id="ARBA00022679"/>
    </source>
</evidence>
<dbReference type="Pfam" id="PF01035">
    <property type="entry name" value="DNA_binding_1"/>
    <property type="match status" value="1"/>
</dbReference>
<dbReference type="Gene3D" id="1.10.10.60">
    <property type="entry name" value="Homeodomain-like"/>
    <property type="match status" value="1"/>
</dbReference>
<dbReference type="SUPFAM" id="SSF46767">
    <property type="entry name" value="Methylated DNA-protein cysteine methyltransferase, C-terminal domain"/>
    <property type="match status" value="1"/>
</dbReference>
<dbReference type="InterPro" id="IPR014048">
    <property type="entry name" value="MethylDNA_cys_MeTrfase_DNA-bd"/>
</dbReference>
<dbReference type="PROSITE" id="PS01124">
    <property type="entry name" value="HTH_ARAC_FAMILY_2"/>
    <property type="match status" value="1"/>
</dbReference>
<comment type="catalytic activity">
    <reaction evidence="10">
        <text>a 6-O-methyl-2'-deoxyguanosine in DNA + L-cysteinyl-[protein] = S-methyl-L-cysteinyl-[protein] + a 2'-deoxyguanosine in DNA</text>
        <dbReference type="Rhea" id="RHEA:24000"/>
        <dbReference type="Rhea" id="RHEA-COMP:10131"/>
        <dbReference type="Rhea" id="RHEA-COMP:10132"/>
        <dbReference type="Rhea" id="RHEA-COMP:11367"/>
        <dbReference type="Rhea" id="RHEA-COMP:11368"/>
        <dbReference type="ChEBI" id="CHEBI:29950"/>
        <dbReference type="ChEBI" id="CHEBI:82612"/>
        <dbReference type="ChEBI" id="CHEBI:85445"/>
        <dbReference type="ChEBI" id="CHEBI:85448"/>
        <dbReference type="EC" id="2.1.1.63"/>
    </reaction>
</comment>
<evidence type="ECO:0000256" key="7">
    <source>
        <dbReference type="ARBA" id="ARBA00023015"/>
    </source>
</evidence>
<proteinExistence type="inferred from homology"/>
<gene>
    <name evidence="12" type="ORF">HKN21_17175</name>
</gene>
<dbReference type="Gene3D" id="3.30.160.70">
    <property type="entry name" value="Methylated DNA-protein cysteine methyltransferase domain"/>
    <property type="match status" value="1"/>
</dbReference>
<protein>
    <recommendedName>
        <fullName evidence="3">methylated-DNA--[protein]-cysteine S-methyltransferase</fullName>
        <ecNumber evidence="3">2.1.1.63</ecNumber>
    </recommendedName>
</protein>
<keyword evidence="5 12" id="KW-0808">Transferase</keyword>
<dbReference type="PANTHER" id="PTHR10815:SF13">
    <property type="entry name" value="METHYLATED-DNA--PROTEIN-CYSTEINE METHYLTRANSFERASE"/>
    <property type="match status" value="1"/>
</dbReference>
<dbReference type="GO" id="GO:0003700">
    <property type="term" value="F:DNA-binding transcription factor activity"/>
    <property type="evidence" value="ECO:0007669"/>
    <property type="project" value="InterPro"/>
</dbReference>
<feature type="domain" description="HTH araC/xylS-type" evidence="11">
    <location>
        <begin position="10"/>
        <end position="106"/>
    </location>
</feature>
<keyword evidence="8" id="KW-0804">Transcription</keyword>
<evidence type="ECO:0000313" key="12">
    <source>
        <dbReference type="EMBL" id="NNF08497.1"/>
    </source>
</evidence>
<evidence type="ECO:0000256" key="1">
    <source>
        <dbReference type="ARBA" id="ARBA00001286"/>
    </source>
</evidence>
<dbReference type="InterPro" id="IPR036631">
    <property type="entry name" value="MGMT_N_sf"/>
</dbReference>
<comment type="similarity">
    <text evidence="2">Belongs to the MGMT family.</text>
</comment>
<dbReference type="FunFam" id="1.10.10.10:FF:000214">
    <property type="entry name" value="Methylated-DNA--protein-cysteine methyltransferase"/>
    <property type="match status" value="1"/>
</dbReference>
<accession>A0A7Y2H466</accession>
<evidence type="ECO:0000259" key="11">
    <source>
        <dbReference type="PROSITE" id="PS01124"/>
    </source>
</evidence>
<evidence type="ECO:0000256" key="8">
    <source>
        <dbReference type="ARBA" id="ARBA00023163"/>
    </source>
</evidence>
<dbReference type="CDD" id="cd06445">
    <property type="entry name" value="ATase"/>
    <property type="match status" value="1"/>
</dbReference>
<name>A0A7Y2H466_UNCEI</name>
<dbReference type="EC" id="2.1.1.63" evidence="3"/>
<evidence type="ECO:0000256" key="6">
    <source>
        <dbReference type="ARBA" id="ARBA00022763"/>
    </source>
</evidence>
<evidence type="ECO:0000313" key="13">
    <source>
        <dbReference type="Proteomes" id="UP000547674"/>
    </source>
</evidence>
<dbReference type="GO" id="GO:0043565">
    <property type="term" value="F:sequence-specific DNA binding"/>
    <property type="evidence" value="ECO:0007669"/>
    <property type="project" value="InterPro"/>
</dbReference>
<keyword evidence="9" id="KW-0234">DNA repair</keyword>
<dbReference type="Proteomes" id="UP000547674">
    <property type="component" value="Unassembled WGS sequence"/>
</dbReference>
<dbReference type="EMBL" id="JABDJR010000688">
    <property type="protein sequence ID" value="NNF08497.1"/>
    <property type="molecule type" value="Genomic_DNA"/>
</dbReference>
<dbReference type="PANTHER" id="PTHR10815">
    <property type="entry name" value="METHYLATED-DNA--PROTEIN-CYSTEINE METHYLTRANSFERASE"/>
    <property type="match status" value="1"/>
</dbReference>
<dbReference type="InterPro" id="IPR036217">
    <property type="entry name" value="MethylDNA_cys_MeTrfase_DNAb"/>
</dbReference>
<keyword evidence="6" id="KW-0227">DNA damage</keyword>
<dbReference type="Pfam" id="PF12833">
    <property type="entry name" value="HTH_18"/>
    <property type="match status" value="1"/>
</dbReference>
<dbReference type="InterPro" id="IPR036388">
    <property type="entry name" value="WH-like_DNA-bd_sf"/>
</dbReference>
<dbReference type="GO" id="GO:0006281">
    <property type="term" value="P:DNA repair"/>
    <property type="evidence" value="ECO:0007669"/>
    <property type="project" value="UniProtKB-KW"/>
</dbReference>
<evidence type="ECO:0000256" key="2">
    <source>
        <dbReference type="ARBA" id="ARBA00008711"/>
    </source>
</evidence>
<comment type="caution">
    <text evidence="12">The sequence shown here is derived from an EMBL/GenBank/DDBJ whole genome shotgun (WGS) entry which is preliminary data.</text>
</comment>
<dbReference type="SUPFAM" id="SSF46689">
    <property type="entry name" value="Homeodomain-like"/>
    <property type="match status" value="1"/>
</dbReference>
<evidence type="ECO:0000256" key="4">
    <source>
        <dbReference type="ARBA" id="ARBA00022603"/>
    </source>
</evidence>
<dbReference type="InterPro" id="IPR001497">
    <property type="entry name" value="MethylDNA_cys_MeTrfase_AS"/>
</dbReference>
<dbReference type="AlphaFoldDB" id="A0A7Y2H466"/>
<dbReference type="SMART" id="SM00342">
    <property type="entry name" value="HTH_ARAC"/>
    <property type="match status" value="1"/>
</dbReference>
<dbReference type="PROSITE" id="PS00374">
    <property type="entry name" value="MGMT"/>
    <property type="match status" value="1"/>
</dbReference>
<keyword evidence="7" id="KW-0805">Transcription regulation</keyword>
<dbReference type="InterPro" id="IPR009057">
    <property type="entry name" value="Homeodomain-like_sf"/>
</dbReference>
<dbReference type="InterPro" id="IPR018060">
    <property type="entry name" value="HTH_AraC"/>
</dbReference>
<reference evidence="12 13" key="1">
    <citation type="submission" date="2020-03" db="EMBL/GenBank/DDBJ databases">
        <title>Metabolic flexibility allows generalist bacteria to become dominant in a frequently disturbed ecosystem.</title>
        <authorList>
            <person name="Chen Y.-J."/>
            <person name="Leung P.M."/>
            <person name="Bay S.K."/>
            <person name="Hugenholtz P."/>
            <person name="Kessler A.J."/>
            <person name="Shelley G."/>
            <person name="Waite D.W."/>
            <person name="Cook P.L."/>
            <person name="Greening C."/>
        </authorList>
    </citation>
    <scope>NUCLEOTIDE SEQUENCE [LARGE SCALE GENOMIC DNA]</scope>
    <source>
        <strain evidence="12">SS_bin_28</strain>
    </source>
</reference>
<keyword evidence="4 12" id="KW-0489">Methyltransferase</keyword>
<comment type="catalytic activity">
    <reaction evidence="1">
        <text>a 4-O-methyl-thymidine in DNA + L-cysteinyl-[protein] = a thymidine in DNA + S-methyl-L-cysteinyl-[protein]</text>
        <dbReference type="Rhea" id="RHEA:53428"/>
        <dbReference type="Rhea" id="RHEA-COMP:10131"/>
        <dbReference type="Rhea" id="RHEA-COMP:10132"/>
        <dbReference type="Rhea" id="RHEA-COMP:13555"/>
        <dbReference type="Rhea" id="RHEA-COMP:13556"/>
        <dbReference type="ChEBI" id="CHEBI:29950"/>
        <dbReference type="ChEBI" id="CHEBI:82612"/>
        <dbReference type="ChEBI" id="CHEBI:137386"/>
        <dbReference type="ChEBI" id="CHEBI:137387"/>
        <dbReference type="EC" id="2.1.1.63"/>
    </reaction>
</comment>
<dbReference type="GO" id="GO:0032259">
    <property type="term" value="P:methylation"/>
    <property type="evidence" value="ECO:0007669"/>
    <property type="project" value="UniProtKB-KW"/>
</dbReference>
<organism evidence="12 13">
    <name type="scientific">Eiseniibacteriota bacterium</name>
    <dbReference type="NCBI Taxonomy" id="2212470"/>
    <lineage>
        <taxon>Bacteria</taxon>
        <taxon>Candidatus Eiseniibacteriota</taxon>
    </lineage>
</organism>
<dbReference type="SUPFAM" id="SSF53155">
    <property type="entry name" value="Methylated DNA-protein cysteine methyltransferase domain"/>
    <property type="match status" value="1"/>
</dbReference>
<evidence type="ECO:0000256" key="10">
    <source>
        <dbReference type="ARBA" id="ARBA00049348"/>
    </source>
</evidence>